<keyword evidence="1" id="KW-0238">DNA-binding</keyword>
<dbReference type="Pfam" id="PF01381">
    <property type="entry name" value="HTH_3"/>
    <property type="match status" value="1"/>
</dbReference>
<dbReference type="InterPro" id="IPR001387">
    <property type="entry name" value="Cro/C1-type_HTH"/>
</dbReference>
<evidence type="ECO:0000256" key="1">
    <source>
        <dbReference type="ARBA" id="ARBA00023125"/>
    </source>
</evidence>
<evidence type="ECO:0000313" key="3">
    <source>
        <dbReference type="EMBL" id="MBP2367546.1"/>
    </source>
</evidence>
<dbReference type="EMBL" id="JAGINU010000001">
    <property type="protein sequence ID" value="MBP2367546.1"/>
    <property type="molecule type" value="Genomic_DNA"/>
</dbReference>
<accession>A0ABS4VUE7</accession>
<dbReference type="InterPro" id="IPR011051">
    <property type="entry name" value="RmlC_Cupin_sf"/>
</dbReference>
<dbReference type="CDD" id="cd00093">
    <property type="entry name" value="HTH_XRE"/>
    <property type="match status" value="1"/>
</dbReference>
<gene>
    <name evidence="3" type="ORF">JOF36_003242</name>
</gene>
<reference evidence="3 4" key="1">
    <citation type="submission" date="2021-03" db="EMBL/GenBank/DDBJ databases">
        <title>Sequencing the genomes of 1000 actinobacteria strains.</title>
        <authorList>
            <person name="Klenk H.-P."/>
        </authorList>
    </citation>
    <scope>NUCLEOTIDE SEQUENCE [LARGE SCALE GENOMIC DNA]</scope>
    <source>
        <strain evidence="3 4">DSM 45256</strain>
    </source>
</reference>
<dbReference type="PANTHER" id="PTHR46797:SF1">
    <property type="entry name" value="METHYLPHOSPHONATE SYNTHASE"/>
    <property type="match status" value="1"/>
</dbReference>
<proteinExistence type="predicted"/>
<dbReference type="SUPFAM" id="SSF51182">
    <property type="entry name" value="RmlC-like cupins"/>
    <property type="match status" value="1"/>
</dbReference>
<dbReference type="Proteomes" id="UP001519295">
    <property type="component" value="Unassembled WGS sequence"/>
</dbReference>
<dbReference type="InterPro" id="IPR014710">
    <property type="entry name" value="RmlC-like_jellyroll"/>
</dbReference>
<feature type="domain" description="HTH cro/C1-type" evidence="2">
    <location>
        <begin position="10"/>
        <end position="64"/>
    </location>
</feature>
<dbReference type="Gene3D" id="2.60.120.10">
    <property type="entry name" value="Jelly Rolls"/>
    <property type="match status" value="1"/>
</dbReference>
<dbReference type="SUPFAM" id="SSF47413">
    <property type="entry name" value="lambda repressor-like DNA-binding domains"/>
    <property type="match status" value="1"/>
</dbReference>
<protein>
    <submittedName>
        <fullName evidence="3">Transcriptional regulator with XRE-family HTH domain</fullName>
    </submittedName>
</protein>
<organism evidence="3 4">
    <name type="scientific">Pseudonocardia parietis</name>
    <dbReference type="NCBI Taxonomy" id="570936"/>
    <lineage>
        <taxon>Bacteria</taxon>
        <taxon>Bacillati</taxon>
        <taxon>Actinomycetota</taxon>
        <taxon>Actinomycetes</taxon>
        <taxon>Pseudonocardiales</taxon>
        <taxon>Pseudonocardiaceae</taxon>
        <taxon>Pseudonocardia</taxon>
    </lineage>
</organism>
<evidence type="ECO:0000313" key="4">
    <source>
        <dbReference type="Proteomes" id="UP001519295"/>
    </source>
</evidence>
<dbReference type="InterPro" id="IPR010982">
    <property type="entry name" value="Lambda_DNA-bd_dom_sf"/>
</dbReference>
<dbReference type="CDD" id="cd02209">
    <property type="entry name" value="cupin_XRE_C"/>
    <property type="match status" value="1"/>
</dbReference>
<dbReference type="InterPro" id="IPR050807">
    <property type="entry name" value="TransReg_Diox_bact_type"/>
</dbReference>
<evidence type="ECO:0000259" key="2">
    <source>
        <dbReference type="PROSITE" id="PS50943"/>
    </source>
</evidence>
<dbReference type="Gene3D" id="1.10.260.40">
    <property type="entry name" value="lambda repressor-like DNA-binding domains"/>
    <property type="match status" value="1"/>
</dbReference>
<sequence>MPISELGRRVREGRQRLGLTLQDLADATRVSRSMLSEIERGAKVPTVLVLDRVAAALRSSVAQLLDEHHSEPAVVIRAGEQRVETENEWTWRLLSPALPDRTTQFIRAVAPASSDGPEFPAHATGSREWLALERGRLRVRVGPEVIDLDAGDSVSFVGDLPHRISNPGDSQALYFLIIDYSAP</sequence>
<comment type="caution">
    <text evidence="3">The sequence shown here is derived from an EMBL/GenBank/DDBJ whole genome shotgun (WGS) entry which is preliminary data.</text>
</comment>
<name>A0ABS4VUE7_9PSEU</name>
<dbReference type="InterPro" id="IPR013096">
    <property type="entry name" value="Cupin_2"/>
</dbReference>
<keyword evidence="4" id="KW-1185">Reference proteome</keyword>
<dbReference type="Pfam" id="PF07883">
    <property type="entry name" value="Cupin_2"/>
    <property type="match status" value="1"/>
</dbReference>
<dbReference type="PROSITE" id="PS50943">
    <property type="entry name" value="HTH_CROC1"/>
    <property type="match status" value="1"/>
</dbReference>
<dbReference type="PANTHER" id="PTHR46797">
    <property type="entry name" value="HTH-TYPE TRANSCRIPTIONAL REGULATOR"/>
    <property type="match status" value="1"/>
</dbReference>
<dbReference type="SMART" id="SM00530">
    <property type="entry name" value="HTH_XRE"/>
    <property type="match status" value="1"/>
</dbReference>